<accession>A0ABS7UAT7</accession>
<evidence type="ECO:0000259" key="4">
    <source>
        <dbReference type="PROSITE" id="PS50043"/>
    </source>
</evidence>
<name>A0ABS7UAT7_9ACTN</name>
<dbReference type="PANTHER" id="PTHR43214">
    <property type="entry name" value="TWO-COMPONENT RESPONSE REGULATOR"/>
    <property type="match status" value="1"/>
</dbReference>
<protein>
    <submittedName>
        <fullName evidence="5">Helix-turn-helix transcriptional regulator</fullName>
    </submittedName>
</protein>
<dbReference type="SUPFAM" id="SSF46894">
    <property type="entry name" value="C-terminal effector domain of the bipartite response regulators"/>
    <property type="match status" value="1"/>
</dbReference>
<keyword evidence="6" id="KW-1185">Reference proteome</keyword>
<keyword evidence="3" id="KW-0804">Transcription</keyword>
<feature type="domain" description="HTH luxR-type" evidence="4">
    <location>
        <begin position="192"/>
        <end position="257"/>
    </location>
</feature>
<dbReference type="InterPro" id="IPR036388">
    <property type="entry name" value="WH-like_DNA-bd_sf"/>
</dbReference>
<dbReference type="Pfam" id="PF00196">
    <property type="entry name" value="GerE"/>
    <property type="match status" value="1"/>
</dbReference>
<keyword evidence="2" id="KW-0238">DNA-binding</keyword>
<dbReference type="RefSeq" id="WP_224122359.1">
    <property type="nucleotide sequence ID" value="NZ_JAIQZJ010000003.1"/>
</dbReference>
<comment type="caution">
    <text evidence="5">The sequence shown here is derived from an EMBL/GenBank/DDBJ whole genome shotgun (WGS) entry which is preliminary data.</text>
</comment>
<reference evidence="5 6" key="1">
    <citation type="submission" date="2021-09" db="EMBL/GenBank/DDBJ databases">
        <title>Whole genome sequence of Nocardioides sp. GBK3QG-3.</title>
        <authorList>
            <person name="Tuo L."/>
        </authorList>
    </citation>
    <scope>NUCLEOTIDE SEQUENCE [LARGE SCALE GENOMIC DNA]</scope>
    <source>
        <strain evidence="5 6">GBK3QG-3</strain>
    </source>
</reference>
<organism evidence="5 6">
    <name type="scientific">Nocardioides mangrovi</name>
    <dbReference type="NCBI Taxonomy" id="2874580"/>
    <lineage>
        <taxon>Bacteria</taxon>
        <taxon>Bacillati</taxon>
        <taxon>Actinomycetota</taxon>
        <taxon>Actinomycetes</taxon>
        <taxon>Propionibacteriales</taxon>
        <taxon>Nocardioidaceae</taxon>
        <taxon>Nocardioides</taxon>
    </lineage>
</organism>
<dbReference type="InterPro" id="IPR000792">
    <property type="entry name" value="Tscrpt_reg_LuxR_C"/>
</dbReference>
<proteinExistence type="predicted"/>
<gene>
    <name evidence="5" type="ORF">K8U61_07415</name>
</gene>
<evidence type="ECO:0000256" key="1">
    <source>
        <dbReference type="ARBA" id="ARBA00023015"/>
    </source>
</evidence>
<dbReference type="PRINTS" id="PR00038">
    <property type="entry name" value="HTHLUXR"/>
</dbReference>
<dbReference type="InterPro" id="IPR039420">
    <property type="entry name" value="WalR-like"/>
</dbReference>
<dbReference type="CDD" id="cd06170">
    <property type="entry name" value="LuxR_C_like"/>
    <property type="match status" value="1"/>
</dbReference>
<dbReference type="InterPro" id="IPR016032">
    <property type="entry name" value="Sig_transdc_resp-reg_C-effctor"/>
</dbReference>
<keyword evidence="1" id="KW-0805">Transcription regulation</keyword>
<dbReference type="PANTHER" id="PTHR43214:SF24">
    <property type="entry name" value="TRANSCRIPTIONAL REGULATORY PROTEIN NARL-RELATED"/>
    <property type="match status" value="1"/>
</dbReference>
<dbReference type="Proteomes" id="UP000780875">
    <property type="component" value="Unassembled WGS sequence"/>
</dbReference>
<sequence>MSDEQLVNRVVSTLRSSRPSPVAESVHQAVLDAAAALQVRRSALASRLAAGRPAEADVVGVGPEGMNAWMARRSAHWRTLLSTRPNGLLEHLRVGLPLSRVRIRGGTHIETVYDYWGLEPAARVMVANETLGIYRQGHAPLQMSLVDDRFVLLHGPEVDGQPSLMATTDTACLAAARHYWDAARASTFEVPAPPVIADLSPRQRQVVALLSEGHADDVIATSLEVSIRTVRTEVAAVLATLGVRSRFAAGTRLQLADVLQTDDPPGP</sequence>
<evidence type="ECO:0000256" key="3">
    <source>
        <dbReference type="ARBA" id="ARBA00023163"/>
    </source>
</evidence>
<dbReference type="SMART" id="SM00421">
    <property type="entry name" value="HTH_LUXR"/>
    <property type="match status" value="1"/>
</dbReference>
<dbReference type="PROSITE" id="PS50043">
    <property type="entry name" value="HTH_LUXR_2"/>
    <property type="match status" value="1"/>
</dbReference>
<evidence type="ECO:0000313" key="5">
    <source>
        <dbReference type="EMBL" id="MBZ5737985.1"/>
    </source>
</evidence>
<dbReference type="Gene3D" id="1.10.10.10">
    <property type="entry name" value="Winged helix-like DNA-binding domain superfamily/Winged helix DNA-binding domain"/>
    <property type="match status" value="1"/>
</dbReference>
<dbReference type="EMBL" id="JAIQZJ010000003">
    <property type="protein sequence ID" value="MBZ5737985.1"/>
    <property type="molecule type" value="Genomic_DNA"/>
</dbReference>
<evidence type="ECO:0000256" key="2">
    <source>
        <dbReference type="ARBA" id="ARBA00023125"/>
    </source>
</evidence>
<evidence type="ECO:0000313" key="6">
    <source>
        <dbReference type="Proteomes" id="UP000780875"/>
    </source>
</evidence>